<protein>
    <submittedName>
        <fullName evidence="10">[Fe-S]-binding protein</fullName>
    </submittedName>
</protein>
<dbReference type="NCBIfam" id="TIGR00276">
    <property type="entry name" value="tRNA epoxyqueuosine(34) reductase QueG"/>
    <property type="match status" value="1"/>
</dbReference>
<keyword evidence="4" id="KW-0479">Metal-binding</keyword>
<dbReference type="Pfam" id="PF08331">
    <property type="entry name" value="QueG_DUF1730"/>
    <property type="match status" value="1"/>
</dbReference>
<proteinExistence type="predicted"/>
<dbReference type="PANTHER" id="PTHR30002:SF4">
    <property type="entry name" value="EPOXYQUEUOSINE REDUCTASE"/>
    <property type="match status" value="1"/>
</dbReference>
<organism evidence="10 11">
    <name type="scientific">Archangium violaceum Cb vi76</name>
    <dbReference type="NCBI Taxonomy" id="1406225"/>
    <lineage>
        <taxon>Bacteria</taxon>
        <taxon>Pseudomonadati</taxon>
        <taxon>Myxococcota</taxon>
        <taxon>Myxococcia</taxon>
        <taxon>Myxococcales</taxon>
        <taxon>Cystobacterineae</taxon>
        <taxon>Archangiaceae</taxon>
        <taxon>Archangium</taxon>
    </lineage>
</organism>
<gene>
    <name evidence="10" type="ORF">Q664_10070</name>
</gene>
<dbReference type="EMBL" id="JPMI01000057">
    <property type="protein sequence ID" value="KFA93316.1"/>
    <property type="molecule type" value="Genomic_DNA"/>
</dbReference>
<dbReference type="Pfam" id="PF13484">
    <property type="entry name" value="Fer4_16"/>
    <property type="match status" value="1"/>
</dbReference>
<dbReference type="RefSeq" id="WP_043392650.1">
    <property type="nucleotide sequence ID" value="NZ_JPMI01000057.1"/>
</dbReference>
<dbReference type="InterPro" id="IPR016024">
    <property type="entry name" value="ARM-type_fold"/>
</dbReference>
<accession>A0A084SXY1</accession>
<dbReference type="Gene3D" id="3.30.70.20">
    <property type="match status" value="1"/>
</dbReference>
<keyword evidence="7" id="KW-0408">Iron</keyword>
<evidence type="ECO:0000256" key="8">
    <source>
        <dbReference type="ARBA" id="ARBA00023014"/>
    </source>
</evidence>
<evidence type="ECO:0000313" key="11">
    <source>
        <dbReference type="Proteomes" id="UP000028547"/>
    </source>
</evidence>
<dbReference type="InterPro" id="IPR004453">
    <property type="entry name" value="QueG"/>
</dbReference>
<evidence type="ECO:0000259" key="9">
    <source>
        <dbReference type="PROSITE" id="PS51379"/>
    </source>
</evidence>
<evidence type="ECO:0000256" key="5">
    <source>
        <dbReference type="ARBA" id="ARBA00022785"/>
    </source>
</evidence>
<dbReference type="GO" id="GO:0051539">
    <property type="term" value="F:4 iron, 4 sulfur cluster binding"/>
    <property type="evidence" value="ECO:0007669"/>
    <property type="project" value="UniProtKB-KW"/>
</dbReference>
<keyword evidence="2" id="KW-0963">Cytoplasm</keyword>
<evidence type="ECO:0000256" key="6">
    <source>
        <dbReference type="ARBA" id="ARBA00023002"/>
    </source>
</evidence>
<dbReference type="PROSITE" id="PS51379">
    <property type="entry name" value="4FE4S_FER_2"/>
    <property type="match status" value="1"/>
</dbReference>
<dbReference type="InterPro" id="IPR017896">
    <property type="entry name" value="4Fe4S_Fe-S-bd"/>
</dbReference>
<reference evidence="10 11" key="1">
    <citation type="submission" date="2014-07" db="EMBL/GenBank/DDBJ databases">
        <title>Draft Genome Sequence of Gephyronic Acid Producer, Cystobacter violaceus Strain Cb vi76.</title>
        <authorList>
            <person name="Stevens D.C."/>
            <person name="Young J."/>
            <person name="Carmichael R."/>
            <person name="Tan J."/>
            <person name="Taylor R.E."/>
        </authorList>
    </citation>
    <scope>NUCLEOTIDE SEQUENCE [LARGE SCALE GENOMIC DNA]</scope>
    <source>
        <strain evidence="10 11">Cb vi76</strain>
    </source>
</reference>
<dbReference type="Gene3D" id="1.25.10.10">
    <property type="entry name" value="Leucine-rich Repeat Variant"/>
    <property type="match status" value="1"/>
</dbReference>
<keyword evidence="8" id="KW-0411">Iron-sulfur</keyword>
<evidence type="ECO:0000256" key="2">
    <source>
        <dbReference type="ARBA" id="ARBA00022490"/>
    </source>
</evidence>
<evidence type="ECO:0000256" key="1">
    <source>
        <dbReference type="ARBA" id="ARBA00022485"/>
    </source>
</evidence>
<dbReference type="PROSITE" id="PS00198">
    <property type="entry name" value="4FE4S_FER_1"/>
    <property type="match status" value="1"/>
</dbReference>
<sequence length="339" mass="37316">MTPLPSAHLRQLSEQVGFDLVGFARAEPIPPEFLFGWLESGCAADMDWMGSRAAERLDVSKLLPGARTVIAFATNYYRDEPRAEDSPIARYARSRDYHSTLRDKLKAYRKLLSAAYPGVHHYGSVDSGPLMEKVWAARAGLGYVGKNGCFITAPFGSWVLLSALILDAEVDSYAGGPASDRCGHCRKCIMSCPTGALLGHGRVDARACLSYQTIENRHAEVPESFRVEMDNIVFGCDICQDVCPLNRGPVFTPNERFSPRAVAELGVMELAALTPEQYEQLIPGTPLARARYDGLRRNAVYALGAMKQAEARSLLETLSQDPSEQVRHAAQWALRHLDA</sequence>
<evidence type="ECO:0000256" key="7">
    <source>
        <dbReference type="ARBA" id="ARBA00023004"/>
    </source>
</evidence>
<dbReference type="GO" id="GO:0046872">
    <property type="term" value="F:metal ion binding"/>
    <property type="evidence" value="ECO:0007669"/>
    <property type="project" value="UniProtKB-KW"/>
</dbReference>
<evidence type="ECO:0000256" key="3">
    <source>
        <dbReference type="ARBA" id="ARBA00022694"/>
    </source>
</evidence>
<comment type="caution">
    <text evidence="10">The sequence shown here is derived from an EMBL/GenBank/DDBJ whole genome shotgun (WGS) entry which is preliminary data.</text>
</comment>
<dbReference type="InterPro" id="IPR017900">
    <property type="entry name" value="4Fe4S_Fe_S_CS"/>
</dbReference>
<keyword evidence="1" id="KW-0004">4Fe-4S</keyword>
<keyword evidence="5" id="KW-0671">Queuosine biosynthesis</keyword>
<dbReference type="PANTHER" id="PTHR30002">
    <property type="entry name" value="EPOXYQUEUOSINE REDUCTASE"/>
    <property type="match status" value="1"/>
</dbReference>
<evidence type="ECO:0000313" key="10">
    <source>
        <dbReference type="EMBL" id="KFA93316.1"/>
    </source>
</evidence>
<dbReference type="GO" id="GO:0052693">
    <property type="term" value="F:epoxyqueuosine reductase activity"/>
    <property type="evidence" value="ECO:0007669"/>
    <property type="project" value="TreeGrafter"/>
</dbReference>
<feature type="domain" description="4Fe-4S ferredoxin-type" evidence="9">
    <location>
        <begin position="173"/>
        <end position="202"/>
    </location>
</feature>
<keyword evidence="6" id="KW-0560">Oxidoreductase</keyword>
<dbReference type="AlphaFoldDB" id="A0A084SXY1"/>
<keyword evidence="3" id="KW-0819">tRNA processing</keyword>
<dbReference type="InterPro" id="IPR013542">
    <property type="entry name" value="QueG_DUF1730"/>
</dbReference>
<evidence type="ECO:0000256" key="4">
    <source>
        <dbReference type="ARBA" id="ARBA00022723"/>
    </source>
</evidence>
<dbReference type="GO" id="GO:0008616">
    <property type="term" value="P:tRNA queuosine(34) biosynthetic process"/>
    <property type="evidence" value="ECO:0007669"/>
    <property type="project" value="UniProtKB-KW"/>
</dbReference>
<dbReference type="SUPFAM" id="SSF46548">
    <property type="entry name" value="alpha-helical ferredoxin"/>
    <property type="match status" value="1"/>
</dbReference>
<dbReference type="Proteomes" id="UP000028547">
    <property type="component" value="Unassembled WGS sequence"/>
</dbReference>
<dbReference type="InterPro" id="IPR011989">
    <property type="entry name" value="ARM-like"/>
</dbReference>
<name>A0A084SXY1_9BACT</name>
<dbReference type="SUPFAM" id="SSF48371">
    <property type="entry name" value="ARM repeat"/>
    <property type="match status" value="1"/>
</dbReference>